<evidence type="ECO:0000313" key="3">
    <source>
        <dbReference type="EMBL" id="BBX21386.1"/>
    </source>
</evidence>
<dbReference type="InterPro" id="IPR024962">
    <property type="entry name" value="YukD-like"/>
</dbReference>
<dbReference type="Pfam" id="PF08817">
    <property type="entry name" value="YukD"/>
    <property type="match status" value="1"/>
</dbReference>
<feature type="domain" description="EccD-like transmembrane" evidence="2">
    <location>
        <begin position="231"/>
        <end position="384"/>
    </location>
</feature>
<dbReference type="Gene3D" id="3.10.20.90">
    <property type="entry name" value="Phosphatidylinositol 3-kinase Catalytic Subunit, Chain A, domain 1"/>
    <property type="match status" value="1"/>
</dbReference>
<keyword evidence="1" id="KW-0812">Transmembrane</keyword>
<evidence type="ECO:0000259" key="2">
    <source>
        <dbReference type="Pfam" id="PF19053"/>
    </source>
</evidence>
<feature type="transmembrane region" description="Helical" evidence="1">
    <location>
        <begin position="241"/>
        <end position="262"/>
    </location>
</feature>
<dbReference type="EMBL" id="AP022564">
    <property type="protein sequence ID" value="BBX21386.1"/>
    <property type="molecule type" value="Genomic_DNA"/>
</dbReference>
<dbReference type="InterPro" id="IPR044049">
    <property type="entry name" value="EccD_transm"/>
</dbReference>
<feature type="transmembrane region" description="Helical" evidence="1">
    <location>
        <begin position="299"/>
        <end position="318"/>
    </location>
</feature>
<feature type="transmembrane region" description="Helical" evidence="1">
    <location>
        <begin position="268"/>
        <end position="287"/>
    </location>
</feature>
<feature type="transmembrane region" description="Helical" evidence="1">
    <location>
        <begin position="324"/>
        <end position="344"/>
    </location>
</feature>
<accession>A0AAD1MG85</accession>
<keyword evidence="1" id="KW-1133">Transmembrane helix</keyword>
<dbReference type="Pfam" id="PF19053">
    <property type="entry name" value="EccD"/>
    <property type="match status" value="1"/>
</dbReference>
<protein>
    <recommendedName>
        <fullName evidence="2">EccD-like transmembrane domain-containing protein</fullName>
    </recommendedName>
</protein>
<dbReference type="AlphaFoldDB" id="A0AAD1MG85"/>
<gene>
    <name evidence="3" type="ORF">MTER_07970</name>
</gene>
<proteinExistence type="predicted"/>
<dbReference type="RefSeq" id="WP_085261341.1">
    <property type="nucleotide sequence ID" value="NZ_AP022564.1"/>
</dbReference>
<feature type="transmembrane region" description="Helical" evidence="1">
    <location>
        <begin position="356"/>
        <end position="381"/>
    </location>
</feature>
<organism evidence="3 4">
    <name type="scientific">Mycolicibacter terrae</name>
    <dbReference type="NCBI Taxonomy" id="1788"/>
    <lineage>
        <taxon>Bacteria</taxon>
        <taxon>Bacillati</taxon>
        <taxon>Actinomycetota</taxon>
        <taxon>Actinomycetes</taxon>
        <taxon>Mycobacteriales</taxon>
        <taxon>Mycobacteriaceae</taxon>
        <taxon>Mycolicibacter</taxon>
    </lineage>
</organism>
<name>A0AAD1MG85_9MYCO</name>
<keyword evidence="1" id="KW-0472">Membrane</keyword>
<feature type="transmembrane region" description="Helical" evidence="1">
    <location>
        <begin position="143"/>
        <end position="161"/>
    </location>
</feature>
<feature type="transmembrane region" description="Helical" evidence="1">
    <location>
        <begin position="173"/>
        <end position="196"/>
    </location>
</feature>
<keyword evidence="4" id="KW-1185">Reference proteome</keyword>
<reference evidence="3 4" key="1">
    <citation type="journal article" date="2019" name="Emerg. Microbes Infect.">
        <title>Comprehensive subspecies identification of 175 nontuberculous mycobacteria species based on 7547 genomic profiles.</title>
        <authorList>
            <person name="Matsumoto Y."/>
            <person name="Kinjo T."/>
            <person name="Motooka D."/>
            <person name="Nabeya D."/>
            <person name="Jung N."/>
            <person name="Uechi K."/>
            <person name="Horii T."/>
            <person name="Iida T."/>
            <person name="Fujita J."/>
            <person name="Nakamura S."/>
        </authorList>
    </citation>
    <scope>NUCLEOTIDE SEQUENCE [LARGE SCALE GENOMIC DNA]</scope>
    <source>
        <strain evidence="3 4">JCM 12143</strain>
    </source>
</reference>
<feature type="transmembrane region" description="Helical" evidence="1">
    <location>
        <begin position="119"/>
        <end position="137"/>
    </location>
</feature>
<feature type="transmembrane region" description="Helical" evidence="1">
    <location>
        <begin position="202"/>
        <end position="221"/>
    </location>
</feature>
<dbReference type="Proteomes" id="UP000467636">
    <property type="component" value="Chromosome"/>
</dbReference>
<evidence type="ECO:0000256" key="1">
    <source>
        <dbReference type="SAM" id="Phobius"/>
    </source>
</evidence>
<sequence length="387" mass="37610">MSVPDSGLRRVAVHADTVHADLALPAGVPVATLIASVVDLMARRDGPHELRPHRLGLPGRAPLDSSQTLAQQGIRDGAVLVLTRADDLPATPRFDDPAEQVAAMVRATACPWSPVARRLAAVLTASGLAGVAGFVAVPGGPGAPNALLAVAAAGTVAVSAVPSSGCSGSARAALCCLAGLSVAAAVVGMACAATGISLQAVGAVAAAGATVVVRAAGRIALVVGGLSRRPAADRTGRARDLLSGLVAGSAAAVVLGSVGVAAGQPEAGVPRLVGAAFAATAGAALLLRARSHTDGWQIAALVTGGVVVLGVAMLSAAVDAAPHRVWPAAVAAALSGAAVVLGFTEPARSPLLRRGAELLEGVALGALVPLACWLCGVYGAARGLGLG</sequence>
<evidence type="ECO:0000313" key="4">
    <source>
        <dbReference type="Proteomes" id="UP000467636"/>
    </source>
</evidence>